<organism evidence="10 11">
    <name type="scientific">Dysgonomonas hofstadii</name>
    <dbReference type="NCBI Taxonomy" id="637886"/>
    <lineage>
        <taxon>Bacteria</taxon>
        <taxon>Pseudomonadati</taxon>
        <taxon>Bacteroidota</taxon>
        <taxon>Bacteroidia</taxon>
        <taxon>Bacteroidales</taxon>
        <taxon>Dysgonomonadaceae</taxon>
        <taxon>Dysgonomonas</taxon>
    </lineage>
</organism>
<proteinExistence type="predicted"/>
<evidence type="ECO:0000313" key="10">
    <source>
        <dbReference type="EMBL" id="MBB4034145.1"/>
    </source>
</evidence>
<accession>A0A840CMA5</accession>
<keyword evidence="2" id="KW-0121">Carboxypeptidase</keyword>
<dbReference type="AlphaFoldDB" id="A0A840CMA5"/>
<evidence type="ECO:0000256" key="3">
    <source>
        <dbReference type="ARBA" id="ARBA00022670"/>
    </source>
</evidence>
<evidence type="ECO:0000256" key="6">
    <source>
        <dbReference type="ARBA" id="ARBA00023268"/>
    </source>
</evidence>
<comment type="caution">
    <text evidence="10">The sequence shown here is derived from an EMBL/GenBank/DDBJ whole genome shotgun (WGS) entry which is preliminary data.</text>
</comment>
<reference evidence="10 11" key="1">
    <citation type="submission" date="2020-08" db="EMBL/GenBank/DDBJ databases">
        <title>Genomic Encyclopedia of Type Strains, Phase IV (KMG-IV): sequencing the most valuable type-strain genomes for metagenomic binning, comparative biology and taxonomic classification.</title>
        <authorList>
            <person name="Goeker M."/>
        </authorList>
    </citation>
    <scope>NUCLEOTIDE SEQUENCE [LARGE SCALE GENOMIC DNA]</scope>
    <source>
        <strain evidence="10 11">DSM 104969</strain>
    </source>
</reference>
<dbReference type="InterPro" id="IPR001264">
    <property type="entry name" value="Glyco_trans_51"/>
</dbReference>
<keyword evidence="4 10" id="KW-0328">Glycosyltransferase</keyword>
<dbReference type="InterPro" id="IPR036950">
    <property type="entry name" value="PBP_transglycosylase"/>
</dbReference>
<dbReference type="RefSeq" id="WP_183305122.1">
    <property type="nucleotide sequence ID" value="NZ_JACIEP010000001.1"/>
</dbReference>
<dbReference type="PANTHER" id="PTHR32282:SF15">
    <property type="entry name" value="PENICILLIN-BINDING PROTEIN 1C"/>
    <property type="match status" value="1"/>
</dbReference>
<keyword evidence="10" id="KW-0378">Hydrolase</keyword>
<sequence>MADYEGYVVYGKKNNKRQAFGVISNNSECKAVSKRIPSNLKKIIVEIEDKRFYQHHGIDIHGIIRASIQNFKAKKIVQGGSTITQQLSRNMLRVNNKTLYRKIRESIKALELENQYSKDEILDLYFNNVYWGKNIIGLRSASLHYFGKEIHYLTQEESLTLLTILRGPNYYLKNKDKLAFRYNLLNSILLERKNITNKRHKKNLDKFPLLQNNPIQILRREVIPFITESIEDKKCVIKSTIDNNLQALINKIINSSNQPISIVSIQNGKIIAFGSRFGSDYPFITKANVGSTLKPFIYCFLRKNGVLNEKYSSYTNKLDWTVREATTVKPYLTIQAALLVSNNNVFINSCEKVGMDICLDYLSDIFNKNREYFYPSSILGATECGISLYELAIAYNNFFKCKSLDSYKIECLNILKLNARNKLGFNIDNVFLKTGTTNDNQERYAILGNPDKVFAILRNEKYNSDTEKEGSFVKQIRDFASLVLNTRKNYKWT</sequence>
<keyword evidence="6" id="KW-0511">Multifunctional enzyme</keyword>
<dbReference type="EC" id="2.4.99.28" evidence="7"/>
<comment type="catalytic activity">
    <reaction evidence="8">
        <text>[GlcNAc-(1-&gt;4)-Mur2Ac(oyl-L-Ala-gamma-D-Glu-L-Lys-D-Ala-D-Ala)](n)-di-trans,octa-cis-undecaprenyl diphosphate + beta-D-GlcNAc-(1-&gt;4)-Mur2Ac(oyl-L-Ala-gamma-D-Glu-L-Lys-D-Ala-D-Ala)-di-trans,octa-cis-undecaprenyl diphosphate = [GlcNAc-(1-&gt;4)-Mur2Ac(oyl-L-Ala-gamma-D-Glu-L-Lys-D-Ala-D-Ala)](n+1)-di-trans,octa-cis-undecaprenyl diphosphate + di-trans,octa-cis-undecaprenyl diphosphate + H(+)</text>
        <dbReference type="Rhea" id="RHEA:23708"/>
        <dbReference type="Rhea" id="RHEA-COMP:9602"/>
        <dbReference type="Rhea" id="RHEA-COMP:9603"/>
        <dbReference type="ChEBI" id="CHEBI:15378"/>
        <dbReference type="ChEBI" id="CHEBI:58405"/>
        <dbReference type="ChEBI" id="CHEBI:60033"/>
        <dbReference type="ChEBI" id="CHEBI:78435"/>
        <dbReference type="EC" id="2.4.99.28"/>
    </reaction>
</comment>
<dbReference type="SUPFAM" id="SSF53955">
    <property type="entry name" value="Lysozyme-like"/>
    <property type="match status" value="1"/>
</dbReference>
<evidence type="ECO:0000256" key="7">
    <source>
        <dbReference type="ARBA" id="ARBA00044770"/>
    </source>
</evidence>
<evidence type="ECO:0000256" key="5">
    <source>
        <dbReference type="ARBA" id="ARBA00022679"/>
    </source>
</evidence>
<dbReference type="EMBL" id="JACIEP010000001">
    <property type="protein sequence ID" value="MBB4034145.1"/>
    <property type="molecule type" value="Genomic_DNA"/>
</dbReference>
<keyword evidence="11" id="KW-1185">Reference proteome</keyword>
<protein>
    <recommendedName>
        <fullName evidence="7">peptidoglycan glycosyltransferase</fullName>
        <ecNumber evidence="7">2.4.99.28</ecNumber>
    </recommendedName>
</protein>
<dbReference type="GO" id="GO:0008955">
    <property type="term" value="F:peptidoglycan glycosyltransferase activity"/>
    <property type="evidence" value="ECO:0007669"/>
    <property type="project" value="UniProtKB-EC"/>
</dbReference>
<dbReference type="InterPro" id="IPR050396">
    <property type="entry name" value="Glycosyltr_51/Transpeptidase"/>
</dbReference>
<evidence type="ECO:0000256" key="2">
    <source>
        <dbReference type="ARBA" id="ARBA00022645"/>
    </source>
</evidence>
<dbReference type="SUPFAM" id="SSF56601">
    <property type="entry name" value="beta-lactamase/transpeptidase-like"/>
    <property type="match status" value="1"/>
</dbReference>
<feature type="domain" description="Glycosyl transferase family 51" evidence="9">
    <location>
        <begin position="31"/>
        <end position="183"/>
    </location>
</feature>
<comment type="pathway">
    <text evidence="1">Cell wall biogenesis; peptidoglycan biosynthesis.</text>
</comment>
<dbReference type="Gene3D" id="1.10.3810.10">
    <property type="entry name" value="Biosynthetic peptidoglycan transglycosylase-like"/>
    <property type="match status" value="1"/>
</dbReference>
<evidence type="ECO:0000259" key="9">
    <source>
        <dbReference type="Pfam" id="PF00912"/>
    </source>
</evidence>
<evidence type="ECO:0000313" key="11">
    <source>
        <dbReference type="Proteomes" id="UP000555103"/>
    </source>
</evidence>
<keyword evidence="3" id="KW-0645">Protease</keyword>
<dbReference type="GO" id="GO:0009252">
    <property type="term" value="P:peptidoglycan biosynthetic process"/>
    <property type="evidence" value="ECO:0007669"/>
    <property type="project" value="TreeGrafter"/>
</dbReference>
<gene>
    <name evidence="10" type="ORF">GGR21_000030</name>
</gene>
<dbReference type="Pfam" id="PF00912">
    <property type="entry name" value="Transgly"/>
    <property type="match status" value="1"/>
</dbReference>
<name>A0A840CMA5_9BACT</name>
<dbReference type="GO" id="GO:0006508">
    <property type="term" value="P:proteolysis"/>
    <property type="evidence" value="ECO:0007669"/>
    <property type="project" value="UniProtKB-KW"/>
</dbReference>
<dbReference type="Gene3D" id="3.40.710.10">
    <property type="entry name" value="DD-peptidase/beta-lactamase superfamily"/>
    <property type="match status" value="1"/>
</dbReference>
<dbReference type="InterPro" id="IPR012338">
    <property type="entry name" value="Beta-lactam/transpept-like"/>
</dbReference>
<dbReference type="InterPro" id="IPR023346">
    <property type="entry name" value="Lysozyme-like_dom_sf"/>
</dbReference>
<keyword evidence="5 10" id="KW-0808">Transferase</keyword>
<evidence type="ECO:0000256" key="1">
    <source>
        <dbReference type="ARBA" id="ARBA00004752"/>
    </source>
</evidence>
<dbReference type="Proteomes" id="UP000555103">
    <property type="component" value="Unassembled WGS sequence"/>
</dbReference>
<dbReference type="GO" id="GO:0030288">
    <property type="term" value="C:outer membrane-bounded periplasmic space"/>
    <property type="evidence" value="ECO:0007669"/>
    <property type="project" value="TreeGrafter"/>
</dbReference>
<dbReference type="GO" id="GO:0004180">
    <property type="term" value="F:carboxypeptidase activity"/>
    <property type="evidence" value="ECO:0007669"/>
    <property type="project" value="UniProtKB-KW"/>
</dbReference>
<evidence type="ECO:0000256" key="4">
    <source>
        <dbReference type="ARBA" id="ARBA00022676"/>
    </source>
</evidence>
<evidence type="ECO:0000256" key="8">
    <source>
        <dbReference type="ARBA" id="ARBA00049902"/>
    </source>
</evidence>
<dbReference type="PANTHER" id="PTHR32282">
    <property type="entry name" value="BINDING PROTEIN TRANSPEPTIDASE, PUTATIVE-RELATED"/>
    <property type="match status" value="1"/>
</dbReference>